<name>A0A2G8TAG6_9BURK</name>
<evidence type="ECO:0000256" key="1">
    <source>
        <dbReference type="SAM" id="MobiDB-lite"/>
    </source>
</evidence>
<dbReference type="AlphaFoldDB" id="A0A2G8TAG6"/>
<protein>
    <submittedName>
        <fullName evidence="3">Uncharacterized protein</fullName>
    </submittedName>
</protein>
<gene>
    <name evidence="3" type="ORF">CR105_21620</name>
</gene>
<dbReference type="RefSeq" id="WP_099792080.1">
    <property type="nucleotide sequence ID" value="NZ_JBHLYV010000018.1"/>
</dbReference>
<feature type="compositionally biased region" description="Basic residues" evidence="1">
    <location>
        <begin position="61"/>
        <end position="73"/>
    </location>
</feature>
<keyword evidence="2" id="KW-0472">Membrane</keyword>
<keyword evidence="2" id="KW-0812">Transmembrane</keyword>
<feature type="compositionally biased region" description="Basic and acidic residues" evidence="1">
    <location>
        <begin position="50"/>
        <end position="60"/>
    </location>
</feature>
<feature type="region of interest" description="Disordered" evidence="1">
    <location>
        <begin position="48"/>
        <end position="73"/>
    </location>
</feature>
<feature type="transmembrane region" description="Helical" evidence="2">
    <location>
        <begin position="6"/>
        <end position="26"/>
    </location>
</feature>
<comment type="caution">
    <text evidence="3">The sequence shown here is derived from an EMBL/GenBank/DDBJ whole genome shotgun (WGS) entry which is preliminary data.</text>
</comment>
<dbReference type="Proteomes" id="UP000230390">
    <property type="component" value="Unassembled WGS sequence"/>
</dbReference>
<evidence type="ECO:0000313" key="3">
    <source>
        <dbReference type="EMBL" id="PIL42963.1"/>
    </source>
</evidence>
<keyword evidence="2" id="KW-1133">Transmembrane helix</keyword>
<organism evidence="3 4">
    <name type="scientific">Massilia eurypsychrophila</name>
    <dbReference type="NCBI Taxonomy" id="1485217"/>
    <lineage>
        <taxon>Bacteria</taxon>
        <taxon>Pseudomonadati</taxon>
        <taxon>Pseudomonadota</taxon>
        <taxon>Betaproteobacteria</taxon>
        <taxon>Burkholderiales</taxon>
        <taxon>Oxalobacteraceae</taxon>
        <taxon>Telluria group</taxon>
        <taxon>Massilia</taxon>
    </lineage>
</organism>
<proteinExistence type="predicted"/>
<dbReference type="EMBL" id="PDOC01000018">
    <property type="protein sequence ID" value="PIL42963.1"/>
    <property type="molecule type" value="Genomic_DNA"/>
</dbReference>
<keyword evidence="4" id="KW-1185">Reference proteome</keyword>
<accession>A0A2G8TAG6</accession>
<evidence type="ECO:0000256" key="2">
    <source>
        <dbReference type="SAM" id="Phobius"/>
    </source>
</evidence>
<reference evidence="3 4" key="1">
    <citation type="submission" date="2017-10" db="EMBL/GenBank/DDBJ databases">
        <title>Massilia psychrophilum sp. nov., a novel purple-pigmented bacterium isolated from Tianshan glacier, Xinjiang Municipality, China.</title>
        <authorList>
            <person name="Wang H."/>
        </authorList>
    </citation>
    <scope>NUCLEOTIDE SEQUENCE [LARGE SCALE GENOMIC DNA]</scope>
    <source>
        <strain evidence="3 4">JCM 30074</strain>
    </source>
</reference>
<evidence type="ECO:0000313" key="4">
    <source>
        <dbReference type="Proteomes" id="UP000230390"/>
    </source>
</evidence>
<sequence>MDTDTIKLVLFILYLTLLVAVGLIWYRLKHTPNGEGFHKVRAAGGYMPHGPDDIETEPRPHSRVRLRRPKRRV</sequence>